<accession>A0A9D3T234</accession>
<evidence type="ECO:0000256" key="8">
    <source>
        <dbReference type="ARBA" id="ARBA00023319"/>
    </source>
</evidence>
<name>A0A9D3T234_MEGAT</name>
<evidence type="ECO:0000313" key="14">
    <source>
        <dbReference type="Proteomes" id="UP001046870"/>
    </source>
</evidence>
<evidence type="ECO:0000256" key="11">
    <source>
        <dbReference type="SAM" id="SignalP"/>
    </source>
</evidence>
<dbReference type="Proteomes" id="UP001046870">
    <property type="component" value="Chromosome 13"/>
</dbReference>
<evidence type="ECO:0000313" key="13">
    <source>
        <dbReference type="EMBL" id="KAG7465940.1"/>
    </source>
</evidence>
<keyword evidence="7" id="KW-0325">Glycoprotein</keyword>
<evidence type="ECO:0000256" key="4">
    <source>
        <dbReference type="ARBA" id="ARBA00022989"/>
    </source>
</evidence>
<evidence type="ECO:0000256" key="7">
    <source>
        <dbReference type="ARBA" id="ARBA00023180"/>
    </source>
</evidence>
<dbReference type="EMBL" id="JAFDVH010000013">
    <property type="protein sequence ID" value="KAG7465940.1"/>
    <property type="molecule type" value="Genomic_DNA"/>
</dbReference>
<evidence type="ECO:0000256" key="9">
    <source>
        <dbReference type="ARBA" id="ARBA00038221"/>
    </source>
</evidence>
<keyword evidence="14" id="KW-1185">Reference proteome</keyword>
<comment type="similarity">
    <text evidence="9">Belongs to the SKINT family.</text>
</comment>
<evidence type="ECO:0000256" key="1">
    <source>
        <dbReference type="ARBA" id="ARBA00004370"/>
    </source>
</evidence>
<dbReference type="OrthoDB" id="5857426at2759"/>
<proteinExistence type="inferred from homology"/>
<dbReference type="Pfam" id="PF22705">
    <property type="entry name" value="C2-set_3"/>
    <property type="match status" value="1"/>
</dbReference>
<dbReference type="FunFam" id="2.60.40.10:FF:000142">
    <property type="entry name" value="V-set domain-containing T-cell activation inhibitor 1"/>
    <property type="match status" value="1"/>
</dbReference>
<dbReference type="GO" id="GO:0050852">
    <property type="term" value="P:T cell receptor signaling pathway"/>
    <property type="evidence" value="ECO:0007669"/>
    <property type="project" value="TreeGrafter"/>
</dbReference>
<evidence type="ECO:0000256" key="2">
    <source>
        <dbReference type="ARBA" id="ARBA00022692"/>
    </source>
</evidence>
<dbReference type="Pfam" id="PF07686">
    <property type="entry name" value="V-set"/>
    <property type="match status" value="1"/>
</dbReference>
<dbReference type="GO" id="GO:1903037">
    <property type="term" value="P:regulation of leukocyte cell-cell adhesion"/>
    <property type="evidence" value="ECO:0007669"/>
    <property type="project" value="UniProtKB-ARBA"/>
</dbReference>
<keyword evidence="8" id="KW-0393">Immunoglobulin domain</keyword>
<dbReference type="InterPro" id="IPR036179">
    <property type="entry name" value="Ig-like_dom_sf"/>
</dbReference>
<gene>
    <name evidence="13" type="ORF">MATL_G00159510</name>
</gene>
<dbReference type="PANTHER" id="PTHR24100:SF145">
    <property type="entry name" value="CD276 ANTIGEN"/>
    <property type="match status" value="1"/>
</dbReference>
<dbReference type="PROSITE" id="PS50835">
    <property type="entry name" value="IG_LIKE"/>
    <property type="match status" value="1"/>
</dbReference>
<dbReference type="GO" id="GO:0050863">
    <property type="term" value="P:regulation of T cell activation"/>
    <property type="evidence" value="ECO:0007669"/>
    <property type="project" value="UniProtKB-ARBA"/>
</dbReference>
<comment type="subcellular location">
    <subcellularLocation>
        <location evidence="1">Membrane</location>
    </subcellularLocation>
</comment>
<evidence type="ECO:0000256" key="6">
    <source>
        <dbReference type="ARBA" id="ARBA00023157"/>
    </source>
</evidence>
<dbReference type="AlphaFoldDB" id="A0A9D3T234"/>
<keyword evidence="3 11" id="KW-0732">Signal</keyword>
<keyword evidence="6" id="KW-1015">Disulfide bond</keyword>
<dbReference type="InterPro" id="IPR003599">
    <property type="entry name" value="Ig_sub"/>
</dbReference>
<feature type="transmembrane region" description="Helical" evidence="10">
    <location>
        <begin position="249"/>
        <end position="269"/>
    </location>
</feature>
<dbReference type="InterPro" id="IPR007110">
    <property type="entry name" value="Ig-like_dom"/>
</dbReference>
<dbReference type="InterPro" id="IPR013106">
    <property type="entry name" value="Ig_V-set"/>
</dbReference>
<protein>
    <recommendedName>
        <fullName evidence="12">Ig-like domain-containing protein</fullName>
    </recommendedName>
</protein>
<dbReference type="GO" id="GO:0042110">
    <property type="term" value="P:T cell activation"/>
    <property type="evidence" value="ECO:0007669"/>
    <property type="project" value="UniProtKB-ARBA"/>
</dbReference>
<dbReference type="PANTHER" id="PTHR24100">
    <property type="entry name" value="BUTYROPHILIN"/>
    <property type="match status" value="1"/>
</dbReference>
<evidence type="ECO:0000256" key="10">
    <source>
        <dbReference type="SAM" id="Phobius"/>
    </source>
</evidence>
<dbReference type="InterPro" id="IPR013783">
    <property type="entry name" value="Ig-like_fold"/>
</dbReference>
<dbReference type="SMART" id="SM00409">
    <property type="entry name" value="IG"/>
    <property type="match status" value="1"/>
</dbReference>
<feature type="domain" description="Ig-like" evidence="12">
    <location>
        <begin position="24"/>
        <end position="135"/>
    </location>
</feature>
<dbReference type="GO" id="GO:0009897">
    <property type="term" value="C:external side of plasma membrane"/>
    <property type="evidence" value="ECO:0007669"/>
    <property type="project" value="TreeGrafter"/>
</dbReference>
<dbReference type="GO" id="GO:0005102">
    <property type="term" value="F:signaling receptor binding"/>
    <property type="evidence" value="ECO:0007669"/>
    <property type="project" value="TreeGrafter"/>
</dbReference>
<dbReference type="SUPFAM" id="SSF48726">
    <property type="entry name" value="Immunoglobulin"/>
    <property type="match status" value="2"/>
</dbReference>
<keyword evidence="5 10" id="KW-0472">Membrane</keyword>
<keyword evidence="2 10" id="KW-0812">Transmembrane</keyword>
<feature type="chain" id="PRO_5039660203" description="Ig-like domain-containing protein" evidence="11">
    <location>
        <begin position="25"/>
        <end position="295"/>
    </location>
</feature>
<dbReference type="InterPro" id="IPR050504">
    <property type="entry name" value="IgSF_BTN/MOG"/>
</dbReference>
<dbReference type="Gene3D" id="2.60.40.10">
    <property type="entry name" value="Immunoglobulins"/>
    <property type="match status" value="2"/>
</dbReference>
<dbReference type="FunFam" id="2.60.40.10:FF:000088">
    <property type="entry name" value="Butyrophilin subfamily 1 member A1"/>
    <property type="match status" value="1"/>
</dbReference>
<sequence>MSWTLKDTIVSFIICLVLNSLGFAEFEVTVPSTPQFVIHGRYAVLNCSFPVGATFDLASSVITWQRGLEVVHSFYYSHDQLDRQSRRYANRTSLYYSELRRGNASLRLDPVTPDDAGAYTCSVSTLSGSQKKTFSVKFSAFYTEPHLLVTASNHVVELQLTSRGYPAPMVQWLDERGEDVTNKTVTHSQKDIHGLYIVSSSLSKHRGANSTLTFILRNEDLKQEMRREFSLQSEAEEVPCSDQRRRQRFLLPLSLTIALILLGVLVLHLRTKRFNKPKTPVRRSQDAHAVQNGPL</sequence>
<evidence type="ECO:0000256" key="5">
    <source>
        <dbReference type="ARBA" id="ARBA00023136"/>
    </source>
</evidence>
<comment type="caution">
    <text evidence="13">The sequence shown here is derived from an EMBL/GenBank/DDBJ whole genome shotgun (WGS) entry which is preliminary data.</text>
</comment>
<feature type="signal peptide" evidence="11">
    <location>
        <begin position="1"/>
        <end position="24"/>
    </location>
</feature>
<evidence type="ECO:0000259" key="12">
    <source>
        <dbReference type="PROSITE" id="PS50835"/>
    </source>
</evidence>
<organism evidence="13 14">
    <name type="scientific">Megalops atlanticus</name>
    <name type="common">Tarpon</name>
    <name type="synonym">Clupea gigantea</name>
    <dbReference type="NCBI Taxonomy" id="7932"/>
    <lineage>
        <taxon>Eukaryota</taxon>
        <taxon>Metazoa</taxon>
        <taxon>Chordata</taxon>
        <taxon>Craniata</taxon>
        <taxon>Vertebrata</taxon>
        <taxon>Euteleostomi</taxon>
        <taxon>Actinopterygii</taxon>
        <taxon>Neopterygii</taxon>
        <taxon>Teleostei</taxon>
        <taxon>Elopiformes</taxon>
        <taxon>Megalopidae</taxon>
        <taxon>Megalops</taxon>
    </lineage>
</organism>
<reference evidence="13" key="1">
    <citation type="submission" date="2021-01" db="EMBL/GenBank/DDBJ databases">
        <authorList>
            <person name="Zahm M."/>
            <person name="Roques C."/>
            <person name="Cabau C."/>
            <person name="Klopp C."/>
            <person name="Donnadieu C."/>
            <person name="Jouanno E."/>
            <person name="Lampietro C."/>
            <person name="Louis A."/>
            <person name="Herpin A."/>
            <person name="Echchiki A."/>
            <person name="Berthelot C."/>
            <person name="Parey E."/>
            <person name="Roest-Crollius H."/>
            <person name="Braasch I."/>
            <person name="Postlethwait J."/>
            <person name="Bobe J."/>
            <person name="Montfort J."/>
            <person name="Bouchez O."/>
            <person name="Begum T."/>
            <person name="Mejri S."/>
            <person name="Adams A."/>
            <person name="Chen W.-J."/>
            <person name="Guiguen Y."/>
        </authorList>
    </citation>
    <scope>NUCLEOTIDE SEQUENCE</scope>
    <source>
        <strain evidence="13">YG-15Mar2019-1</strain>
        <tissue evidence="13">Brain</tissue>
    </source>
</reference>
<dbReference type="InterPro" id="IPR053896">
    <property type="entry name" value="BTN3A2-like_Ig-C"/>
</dbReference>
<evidence type="ECO:0000256" key="3">
    <source>
        <dbReference type="ARBA" id="ARBA00022729"/>
    </source>
</evidence>
<keyword evidence="4 10" id="KW-1133">Transmembrane helix</keyword>
<dbReference type="GO" id="GO:0001817">
    <property type="term" value="P:regulation of cytokine production"/>
    <property type="evidence" value="ECO:0007669"/>
    <property type="project" value="TreeGrafter"/>
</dbReference>